<organism evidence="2">
    <name type="scientific">marine metagenome</name>
    <dbReference type="NCBI Taxonomy" id="408172"/>
    <lineage>
        <taxon>unclassified sequences</taxon>
        <taxon>metagenomes</taxon>
        <taxon>ecological metagenomes</taxon>
    </lineage>
</organism>
<feature type="region of interest" description="Disordered" evidence="1">
    <location>
        <begin position="12"/>
        <end position="56"/>
    </location>
</feature>
<dbReference type="AlphaFoldDB" id="A0A381UTC7"/>
<proteinExistence type="predicted"/>
<sequence length="88" mass="9613">MEWIARSLAATFSTAPPQSSQPLLYPAARSPAAADRRKRGTPATRPSAPASAEAIRARTKWRTNWRGGDDRIGALFKMFTKRGPTSTI</sequence>
<feature type="compositionally biased region" description="Polar residues" evidence="1">
    <location>
        <begin position="12"/>
        <end position="22"/>
    </location>
</feature>
<reference evidence="2" key="1">
    <citation type="submission" date="2018-05" db="EMBL/GenBank/DDBJ databases">
        <authorList>
            <person name="Lanie J.A."/>
            <person name="Ng W.-L."/>
            <person name="Kazmierczak K.M."/>
            <person name="Andrzejewski T.M."/>
            <person name="Davidsen T.M."/>
            <person name="Wayne K.J."/>
            <person name="Tettelin H."/>
            <person name="Glass J.I."/>
            <person name="Rusch D."/>
            <person name="Podicherti R."/>
            <person name="Tsui H.-C.T."/>
            <person name="Winkler M.E."/>
        </authorList>
    </citation>
    <scope>NUCLEOTIDE SEQUENCE</scope>
</reference>
<name>A0A381UTC7_9ZZZZ</name>
<evidence type="ECO:0000313" key="2">
    <source>
        <dbReference type="EMBL" id="SVA30123.1"/>
    </source>
</evidence>
<feature type="compositionally biased region" description="Low complexity" evidence="1">
    <location>
        <begin position="41"/>
        <end position="54"/>
    </location>
</feature>
<dbReference type="EMBL" id="UINC01006871">
    <property type="protein sequence ID" value="SVA30123.1"/>
    <property type="molecule type" value="Genomic_DNA"/>
</dbReference>
<evidence type="ECO:0000256" key="1">
    <source>
        <dbReference type="SAM" id="MobiDB-lite"/>
    </source>
</evidence>
<accession>A0A381UTC7</accession>
<protein>
    <submittedName>
        <fullName evidence="2">Uncharacterized protein</fullName>
    </submittedName>
</protein>
<gene>
    <name evidence="2" type="ORF">METZ01_LOCUS82977</name>
</gene>